<accession>A0ACA9R0G9</accession>
<reference evidence="1" key="1">
    <citation type="submission" date="2021-06" db="EMBL/GenBank/DDBJ databases">
        <authorList>
            <person name="Kallberg Y."/>
            <person name="Tangrot J."/>
            <person name="Rosling A."/>
        </authorList>
    </citation>
    <scope>NUCLEOTIDE SEQUENCE</scope>
    <source>
        <strain evidence="1">IL203A</strain>
    </source>
</reference>
<feature type="non-terminal residue" evidence="1">
    <location>
        <position position="1"/>
    </location>
</feature>
<proteinExistence type="predicted"/>
<protein>
    <submittedName>
        <fullName evidence="1">16077_t:CDS:1</fullName>
    </submittedName>
</protein>
<name>A0ACA9R0G9_9GLOM</name>
<organism evidence="1 2">
    <name type="scientific">Dentiscutata heterogama</name>
    <dbReference type="NCBI Taxonomy" id="1316150"/>
    <lineage>
        <taxon>Eukaryota</taxon>
        <taxon>Fungi</taxon>
        <taxon>Fungi incertae sedis</taxon>
        <taxon>Mucoromycota</taxon>
        <taxon>Glomeromycotina</taxon>
        <taxon>Glomeromycetes</taxon>
        <taxon>Diversisporales</taxon>
        <taxon>Gigasporaceae</taxon>
        <taxon>Dentiscutata</taxon>
    </lineage>
</organism>
<keyword evidence="2" id="KW-1185">Reference proteome</keyword>
<sequence>HGEIFYNHEHKDTLSTIAKTIKCDKTTMYNTLKQYTETGSTVPKKYPGSKPIFNKAALEELKQIVIQDAMHRHLTIHEIQAL</sequence>
<dbReference type="EMBL" id="CAJVPU010057431">
    <property type="protein sequence ID" value="CAG8772062.1"/>
    <property type="molecule type" value="Genomic_DNA"/>
</dbReference>
<gene>
    <name evidence="1" type="ORF">DHETER_LOCUS15892</name>
</gene>
<comment type="caution">
    <text evidence="1">The sequence shown here is derived from an EMBL/GenBank/DDBJ whole genome shotgun (WGS) entry which is preliminary data.</text>
</comment>
<evidence type="ECO:0000313" key="2">
    <source>
        <dbReference type="Proteomes" id="UP000789702"/>
    </source>
</evidence>
<evidence type="ECO:0000313" key="1">
    <source>
        <dbReference type="EMBL" id="CAG8772062.1"/>
    </source>
</evidence>
<dbReference type="Proteomes" id="UP000789702">
    <property type="component" value="Unassembled WGS sequence"/>
</dbReference>